<proteinExistence type="inferred from homology"/>
<reference evidence="5 6" key="1">
    <citation type="submission" date="2015-01" db="EMBL/GenBank/DDBJ databases">
        <title>The Genome Sequence of Fonsecaea pedrosoi CBS 271.37.</title>
        <authorList>
            <consortium name="The Broad Institute Genomics Platform"/>
            <person name="Cuomo C."/>
            <person name="de Hoog S."/>
            <person name="Gorbushina A."/>
            <person name="Stielow B."/>
            <person name="Teixiera M."/>
            <person name="Abouelleil A."/>
            <person name="Chapman S.B."/>
            <person name="Priest M."/>
            <person name="Young S.K."/>
            <person name="Wortman J."/>
            <person name="Nusbaum C."/>
            <person name="Birren B."/>
        </authorList>
    </citation>
    <scope>NUCLEOTIDE SEQUENCE [LARGE SCALE GENOMIC DNA]</scope>
    <source>
        <strain evidence="5 6">CBS 271.37</strain>
    </source>
</reference>
<name>A0A0D2GP78_9EURO</name>
<dbReference type="PANTHER" id="PTHR32494">
    <property type="entry name" value="ALLANTOATE DEIMINASE-RELATED"/>
    <property type="match status" value="1"/>
</dbReference>
<feature type="compositionally biased region" description="Basic and acidic residues" evidence="3">
    <location>
        <begin position="386"/>
        <end position="400"/>
    </location>
</feature>
<evidence type="ECO:0000313" key="6">
    <source>
        <dbReference type="Proteomes" id="UP000053029"/>
    </source>
</evidence>
<protein>
    <recommendedName>
        <fullName evidence="4">Peptidase M20 dimerisation domain-containing protein</fullName>
    </recommendedName>
</protein>
<dbReference type="OrthoDB" id="4676at2759"/>
<evidence type="ECO:0000256" key="1">
    <source>
        <dbReference type="ARBA" id="ARBA00006247"/>
    </source>
</evidence>
<dbReference type="EMBL" id="KN846977">
    <property type="protein sequence ID" value="KIW74209.1"/>
    <property type="molecule type" value="Genomic_DNA"/>
</dbReference>
<dbReference type="CDD" id="cd03884">
    <property type="entry name" value="M20_bAS"/>
    <property type="match status" value="1"/>
</dbReference>
<keyword evidence="2" id="KW-0378">Hydrolase</keyword>
<dbReference type="GeneID" id="25311639"/>
<dbReference type="SUPFAM" id="SSF55031">
    <property type="entry name" value="Bacterial exopeptidase dimerisation domain"/>
    <property type="match status" value="1"/>
</dbReference>
<dbReference type="RefSeq" id="XP_013278017.1">
    <property type="nucleotide sequence ID" value="XM_013422563.1"/>
</dbReference>
<evidence type="ECO:0000256" key="2">
    <source>
        <dbReference type="ARBA" id="ARBA00022801"/>
    </source>
</evidence>
<dbReference type="Proteomes" id="UP000053029">
    <property type="component" value="Unassembled WGS sequence"/>
</dbReference>
<feature type="domain" description="Peptidase M20 dimerisation" evidence="4">
    <location>
        <begin position="290"/>
        <end position="382"/>
    </location>
</feature>
<dbReference type="VEuPathDB" id="FungiDB:Z517_12149"/>
<evidence type="ECO:0000256" key="3">
    <source>
        <dbReference type="SAM" id="MobiDB-lite"/>
    </source>
</evidence>
<dbReference type="Pfam" id="PF01546">
    <property type="entry name" value="Peptidase_M20"/>
    <property type="match status" value="1"/>
</dbReference>
<organism evidence="5 6">
    <name type="scientific">Fonsecaea pedrosoi CBS 271.37</name>
    <dbReference type="NCBI Taxonomy" id="1442368"/>
    <lineage>
        <taxon>Eukaryota</taxon>
        <taxon>Fungi</taxon>
        <taxon>Dikarya</taxon>
        <taxon>Ascomycota</taxon>
        <taxon>Pezizomycotina</taxon>
        <taxon>Eurotiomycetes</taxon>
        <taxon>Chaetothyriomycetidae</taxon>
        <taxon>Chaetothyriales</taxon>
        <taxon>Herpotrichiellaceae</taxon>
        <taxon>Fonsecaea</taxon>
    </lineage>
</organism>
<dbReference type="InterPro" id="IPR002933">
    <property type="entry name" value="Peptidase_M20"/>
</dbReference>
<evidence type="ECO:0000259" key="4">
    <source>
        <dbReference type="Pfam" id="PF07687"/>
    </source>
</evidence>
<feature type="region of interest" description="Disordered" evidence="3">
    <location>
        <begin position="385"/>
        <end position="421"/>
    </location>
</feature>
<comment type="similarity">
    <text evidence="1">Belongs to the peptidase M20A family.</text>
</comment>
<dbReference type="Pfam" id="PF07687">
    <property type="entry name" value="M20_dimer"/>
    <property type="match status" value="1"/>
</dbReference>
<dbReference type="GO" id="GO:0016813">
    <property type="term" value="F:hydrolase activity, acting on carbon-nitrogen (but not peptide) bonds, in linear amidines"/>
    <property type="evidence" value="ECO:0007669"/>
    <property type="project" value="InterPro"/>
</dbReference>
<dbReference type="PANTHER" id="PTHR32494:SF5">
    <property type="entry name" value="ALLANTOATE AMIDOHYDROLASE"/>
    <property type="match status" value="1"/>
</dbReference>
<dbReference type="AlphaFoldDB" id="A0A0D2GP78"/>
<dbReference type="InterPro" id="IPR010158">
    <property type="entry name" value="Amidase_Cbmase"/>
</dbReference>
<sequence>MATGRLSPATLYRLNLRLGPHRGHCPLTSIRTFASSSSLCLRTTELDGPKLSGLKVNPARLWDTIHTTAQWTSAAKPKTGDIRTEGLSRLALADDDKSARDWFISTTQSLGCRTHVDQMGNIFAIRPGLSSSTSRPGNRVEAPATFAGSHLDSQPSGGRFDGVLGVAAGIEMLRVLNENWIETEGDVGVVNWTNEEGARFPVSMMGSSVWAGRVGLEKAWGVRSVSSGVPQATVKDELQRIGYLGDVPCYRDGKPGTPLGAHFELHIEQGPKLESARRQKIGIVEGVQAYKWFTITITGRESHSGTTDFDNRADALYFAATFLHKIRKIAESLKGLATVGIMHVSPGSVNTVPGHVEMSLDLRNPLDRGLKRMVKKVEEFIQLVNEGDHTDSQDAKEGAGKNHSASKAAPSERVSRLKDNPLTKIRVETKEDFSSEAISFNPEALQCIEESALAVLGGDATKLQRMLSGAGHDSVCTNVHCPTGMIFVPCKDGVSHNPSEWCDEEDCAIGANVLLHSVLRMDRLRKERGDFD</sequence>
<accession>A0A0D2GP78</accession>
<dbReference type="SUPFAM" id="SSF53187">
    <property type="entry name" value="Zn-dependent exopeptidases"/>
    <property type="match status" value="1"/>
</dbReference>
<dbReference type="InterPro" id="IPR036264">
    <property type="entry name" value="Bact_exopeptidase_dim_dom"/>
</dbReference>
<dbReference type="InterPro" id="IPR011650">
    <property type="entry name" value="Peptidase_M20_dimer"/>
</dbReference>
<dbReference type="Gene3D" id="3.30.70.360">
    <property type="match status" value="1"/>
</dbReference>
<dbReference type="Gene3D" id="3.40.630.10">
    <property type="entry name" value="Zn peptidases"/>
    <property type="match status" value="2"/>
</dbReference>
<gene>
    <name evidence="5" type="ORF">Z517_12149</name>
</gene>
<dbReference type="HOGENOM" id="CLU_024588_2_0_1"/>
<evidence type="ECO:0000313" key="5">
    <source>
        <dbReference type="EMBL" id="KIW74209.1"/>
    </source>
</evidence>
<dbReference type="NCBIfam" id="TIGR01879">
    <property type="entry name" value="hydantase"/>
    <property type="match status" value="1"/>
</dbReference>
<keyword evidence="6" id="KW-1185">Reference proteome</keyword>